<dbReference type="GO" id="GO:0046685">
    <property type="term" value="P:response to arsenic-containing substance"/>
    <property type="evidence" value="ECO:0007669"/>
    <property type="project" value="UniProtKB-KW"/>
</dbReference>
<evidence type="ECO:0000256" key="1">
    <source>
        <dbReference type="ARBA" id="ARBA00022849"/>
    </source>
</evidence>
<dbReference type="PANTHER" id="PTHR43428:SF1">
    <property type="entry name" value="ARSENATE REDUCTASE"/>
    <property type="match status" value="1"/>
</dbReference>
<sequence>MKVLILCTGNSCRSQMAHGFLQSFDKTITVCSAGTEASGKLNDKAIKAMAEIGIDISHHTSDSVDKFLATDWDYVITVCGGANDSCPAFMGKVKQRLHIGFDDPSNASGTDEFIWSEFIRVRNEIKNAFLKLYFEEIKPTLRE</sequence>
<name>A0A521D719_SACCC</name>
<keyword evidence="4" id="KW-1185">Reference proteome</keyword>
<dbReference type="SMART" id="SM00226">
    <property type="entry name" value="LMWPc"/>
    <property type="match status" value="1"/>
</dbReference>
<feature type="domain" description="Phosphotyrosine protein phosphatase I" evidence="2">
    <location>
        <begin position="1"/>
        <end position="135"/>
    </location>
</feature>
<reference evidence="3 4" key="1">
    <citation type="submission" date="2017-05" db="EMBL/GenBank/DDBJ databases">
        <authorList>
            <person name="Varghese N."/>
            <person name="Submissions S."/>
        </authorList>
    </citation>
    <scope>NUCLEOTIDE SEQUENCE [LARGE SCALE GENOMIC DNA]</scope>
    <source>
        <strain evidence="3 4">DSM 27040</strain>
    </source>
</reference>
<evidence type="ECO:0000313" key="3">
    <source>
        <dbReference type="EMBL" id="SMO67497.1"/>
    </source>
</evidence>
<dbReference type="CDD" id="cd16345">
    <property type="entry name" value="LMWP_ArsC"/>
    <property type="match status" value="1"/>
</dbReference>
<dbReference type="InterPro" id="IPR036196">
    <property type="entry name" value="Ptyr_pPase_sf"/>
</dbReference>
<dbReference type="RefSeq" id="WP_142533452.1">
    <property type="nucleotide sequence ID" value="NZ_FXTB01000004.1"/>
</dbReference>
<accession>A0A521D719</accession>
<gene>
    <name evidence="3" type="ORF">SAMN06265379_104324</name>
</gene>
<evidence type="ECO:0000259" key="2">
    <source>
        <dbReference type="SMART" id="SM00226"/>
    </source>
</evidence>
<dbReference type="AlphaFoldDB" id="A0A521D719"/>
<proteinExistence type="predicted"/>
<dbReference type="EMBL" id="FXTB01000004">
    <property type="protein sequence ID" value="SMO67497.1"/>
    <property type="molecule type" value="Genomic_DNA"/>
</dbReference>
<dbReference type="OrthoDB" id="9799096at2"/>
<organism evidence="3 4">
    <name type="scientific">Saccharicrinis carchari</name>
    <dbReference type="NCBI Taxonomy" id="1168039"/>
    <lineage>
        <taxon>Bacteria</taxon>
        <taxon>Pseudomonadati</taxon>
        <taxon>Bacteroidota</taxon>
        <taxon>Bacteroidia</taxon>
        <taxon>Marinilabiliales</taxon>
        <taxon>Marinilabiliaceae</taxon>
        <taxon>Saccharicrinis</taxon>
    </lineage>
</organism>
<dbReference type="InterPro" id="IPR023485">
    <property type="entry name" value="Ptyr_pPase"/>
</dbReference>
<protein>
    <submittedName>
        <fullName evidence="3">Arsenate reductase</fullName>
    </submittedName>
</protein>
<keyword evidence="1" id="KW-0059">Arsenical resistance</keyword>
<dbReference type="Pfam" id="PF01451">
    <property type="entry name" value="LMWPc"/>
    <property type="match status" value="1"/>
</dbReference>
<dbReference type="SUPFAM" id="SSF52788">
    <property type="entry name" value="Phosphotyrosine protein phosphatases I"/>
    <property type="match status" value="1"/>
</dbReference>
<dbReference type="PANTHER" id="PTHR43428">
    <property type="entry name" value="ARSENATE REDUCTASE"/>
    <property type="match status" value="1"/>
</dbReference>
<dbReference type="Proteomes" id="UP000319040">
    <property type="component" value="Unassembled WGS sequence"/>
</dbReference>
<dbReference type="Gene3D" id="3.40.50.2300">
    <property type="match status" value="1"/>
</dbReference>
<evidence type="ECO:0000313" key="4">
    <source>
        <dbReference type="Proteomes" id="UP000319040"/>
    </source>
</evidence>